<sequence>CPNPNDDTVELLQNGVSTSSRFSFEMFIFTANSTKIYLHCGIHLCLLTDNHCSV</sequence>
<dbReference type="AlphaFoldDB" id="A0ABD0PYI7"/>
<keyword evidence="5" id="KW-1185">Reference proteome</keyword>
<feature type="domain" description="ZP" evidence="3">
    <location>
        <begin position="1"/>
        <end position="54"/>
    </location>
</feature>
<dbReference type="InterPro" id="IPR055355">
    <property type="entry name" value="ZP-C"/>
</dbReference>
<gene>
    <name evidence="4" type="ORF">M9458_024542</name>
</gene>
<accession>A0ABD0PYI7</accession>
<evidence type="ECO:0000256" key="1">
    <source>
        <dbReference type="ARBA" id="ARBA00022729"/>
    </source>
</evidence>
<dbReference type="Gene3D" id="2.60.40.4100">
    <property type="entry name" value="Zona pellucida, ZP-C domain"/>
    <property type="match status" value="1"/>
</dbReference>
<keyword evidence="2" id="KW-1015">Disulfide bond</keyword>
<comment type="caution">
    <text evidence="4">The sequence shown here is derived from an EMBL/GenBank/DDBJ whole genome shotgun (WGS) entry which is preliminary data.</text>
</comment>
<dbReference type="PANTHER" id="PTHR14002:SF50">
    <property type="entry name" value="ALPHA-TECTORIN-LIKE-RELATED"/>
    <property type="match status" value="1"/>
</dbReference>
<keyword evidence="1" id="KW-0732">Signal</keyword>
<protein>
    <recommendedName>
        <fullName evidence="3">ZP domain-containing protein</fullName>
    </recommendedName>
</protein>
<evidence type="ECO:0000313" key="5">
    <source>
        <dbReference type="Proteomes" id="UP001529510"/>
    </source>
</evidence>
<feature type="non-terminal residue" evidence="4">
    <location>
        <position position="54"/>
    </location>
</feature>
<reference evidence="4 5" key="1">
    <citation type="submission" date="2024-05" db="EMBL/GenBank/DDBJ databases">
        <title>Genome sequencing and assembly of Indian major carp, Cirrhinus mrigala (Hamilton, 1822).</title>
        <authorList>
            <person name="Mohindra V."/>
            <person name="Chowdhury L.M."/>
            <person name="Lal K."/>
            <person name="Jena J.K."/>
        </authorList>
    </citation>
    <scope>NUCLEOTIDE SEQUENCE [LARGE SCALE GENOMIC DNA]</scope>
    <source>
        <strain evidence="4">CM1030</strain>
        <tissue evidence="4">Blood</tissue>
    </source>
</reference>
<dbReference type="PROSITE" id="PS51034">
    <property type="entry name" value="ZP_2"/>
    <property type="match status" value="1"/>
</dbReference>
<organism evidence="4 5">
    <name type="scientific">Cirrhinus mrigala</name>
    <name type="common">Mrigala</name>
    <dbReference type="NCBI Taxonomy" id="683832"/>
    <lineage>
        <taxon>Eukaryota</taxon>
        <taxon>Metazoa</taxon>
        <taxon>Chordata</taxon>
        <taxon>Craniata</taxon>
        <taxon>Vertebrata</taxon>
        <taxon>Euteleostomi</taxon>
        <taxon>Actinopterygii</taxon>
        <taxon>Neopterygii</taxon>
        <taxon>Teleostei</taxon>
        <taxon>Ostariophysi</taxon>
        <taxon>Cypriniformes</taxon>
        <taxon>Cyprinidae</taxon>
        <taxon>Labeoninae</taxon>
        <taxon>Labeonini</taxon>
        <taxon>Cirrhinus</taxon>
    </lineage>
</organism>
<name>A0ABD0PYI7_CIRMR</name>
<dbReference type="InterPro" id="IPR001507">
    <property type="entry name" value="ZP_dom"/>
</dbReference>
<dbReference type="EMBL" id="JAMKFB020000012">
    <property type="protein sequence ID" value="KAL0179100.1"/>
    <property type="molecule type" value="Genomic_DNA"/>
</dbReference>
<feature type="non-terminal residue" evidence="4">
    <location>
        <position position="1"/>
    </location>
</feature>
<evidence type="ECO:0000313" key="4">
    <source>
        <dbReference type="EMBL" id="KAL0179100.1"/>
    </source>
</evidence>
<dbReference type="Pfam" id="PF00100">
    <property type="entry name" value="Zona_pellucida"/>
    <property type="match status" value="1"/>
</dbReference>
<dbReference type="InterPro" id="IPR042235">
    <property type="entry name" value="ZP-C_dom"/>
</dbReference>
<evidence type="ECO:0000259" key="3">
    <source>
        <dbReference type="PROSITE" id="PS51034"/>
    </source>
</evidence>
<dbReference type="Proteomes" id="UP001529510">
    <property type="component" value="Unassembled WGS sequence"/>
</dbReference>
<proteinExistence type="predicted"/>
<dbReference type="PANTHER" id="PTHR14002">
    <property type="entry name" value="ENDOGLIN/TGF-BETA RECEPTOR TYPE III"/>
    <property type="match status" value="1"/>
</dbReference>
<evidence type="ECO:0000256" key="2">
    <source>
        <dbReference type="ARBA" id="ARBA00023157"/>
    </source>
</evidence>